<evidence type="ECO:0000313" key="2">
    <source>
        <dbReference type="Proteomes" id="UP000095287"/>
    </source>
</evidence>
<keyword evidence="1" id="KW-0812">Transmembrane</keyword>
<feature type="transmembrane region" description="Helical" evidence="1">
    <location>
        <begin position="17"/>
        <end position="39"/>
    </location>
</feature>
<name>A0A1I7YBE9_9BILA</name>
<evidence type="ECO:0000256" key="1">
    <source>
        <dbReference type="SAM" id="Phobius"/>
    </source>
</evidence>
<keyword evidence="1" id="KW-0472">Membrane</keyword>
<dbReference type="AlphaFoldDB" id="A0A1I7YBE9"/>
<keyword evidence="2" id="KW-1185">Reference proteome</keyword>
<sequence length="76" mass="8923">MYLPFDRIAPSEEVIDLFFVTTCICLLFIVITFSCFFYYMSSLIERSLLDDRQLLFDECSIPYDILVVSKEDAFTP</sequence>
<keyword evidence="1" id="KW-1133">Transmembrane helix</keyword>
<reference evidence="3" key="1">
    <citation type="submission" date="2016-11" db="UniProtKB">
        <authorList>
            <consortium name="WormBaseParasite"/>
        </authorList>
    </citation>
    <scope>IDENTIFICATION</scope>
</reference>
<accession>A0A1I7YBE9</accession>
<evidence type="ECO:0000313" key="3">
    <source>
        <dbReference type="WBParaSite" id="L893_g14676.t1"/>
    </source>
</evidence>
<protein>
    <submittedName>
        <fullName evidence="3">Uncharacterized protein</fullName>
    </submittedName>
</protein>
<dbReference type="Proteomes" id="UP000095287">
    <property type="component" value="Unplaced"/>
</dbReference>
<dbReference type="PROSITE" id="PS51257">
    <property type="entry name" value="PROKAR_LIPOPROTEIN"/>
    <property type="match status" value="1"/>
</dbReference>
<dbReference type="WBParaSite" id="L893_g14676.t1">
    <property type="protein sequence ID" value="L893_g14676.t1"/>
    <property type="gene ID" value="L893_g14676"/>
</dbReference>
<organism evidence="2 3">
    <name type="scientific">Steinernema glaseri</name>
    <dbReference type="NCBI Taxonomy" id="37863"/>
    <lineage>
        <taxon>Eukaryota</taxon>
        <taxon>Metazoa</taxon>
        <taxon>Ecdysozoa</taxon>
        <taxon>Nematoda</taxon>
        <taxon>Chromadorea</taxon>
        <taxon>Rhabditida</taxon>
        <taxon>Tylenchina</taxon>
        <taxon>Panagrolaimomorpha</taxon>
        <taxon>Strongyloidoidea</taxon>
        <taxon>Steinernematidae</taxon>
        <taxon>Steinernema</taxon>
    </lineage>
</organism>
<proteinExistence type="predicted"/>